<evidence type="ECO:0000256" key="1">
    <source>
        <dbReference type="SAM" id="MobiDB-lite"/>
    </source>
</evidence>
<dbReference type="PANTHER" id="PTHR12197:SF292">
    <property type="entry name" value="SET DOMAIN-CONTAINING PROTEIN"/>
    <property type="match status" value="1"/>
</dbReference>
<dbReference type="SMART" id="SM00317">
    <property type="entry name" value="SET"/>
    <property type="match status" value="1"/>
</dbReference>
<dbReference type="GO" id="GO:0032259">
    <property type="term" value="P:methylation"/>
    <property type="evidence" value="ECO:0007669"/>
    <property type="project" value="UniProtKB-KW"/>
</dbReference>
<dbReference type="PROSITE" id="PS50280">
    <property type="entry name" value="SET"/>
    <property type="match status" value="1"/>
</dbReference>
<keyword evidence="3" id="KW-0489">Methyltransferase</keyword>
<proteinExistence type="predicted"/>
<comment type="caution">
    <text evidence="3">The sequence shown here is derived from an EMBL/GenBank/DDBJ whole genome shotgun (WGS) entry which is preliminary data.</text>
</comment>
<reference evidence="3 4" key="1">
    <citation type="journal article" date="2020" name="bioRxiv">
        <title>Metabolic contributions of an alphaproteobacterial endosymbiont in the apicomplexan Cardiosporidium cionae.</title>
        <authorList>
            <person name="Hunter E.S."/>
            <person name="Paight C.J."/>
            <person name="Lane C.E."/>
        </authorList>
    </citation>
    <scope>NUCLEOTIDE SEQUENCE [LARGE SCALE GENOMIC DNA]</scope>
    <source>
        <strain evidence="3">ESH_2018</strain>
    </source>
</reference>
<feature type="compositionally biased region" description="Acidic residues" evidence="1">
    <location>
        <begin position="182"/>
        <end position="205"/>
    </location>
</feature>
<dbReference type="PANTHER" id="PTHR12197">
    <property type="entry name" value="HISTONE-LYSINE N-METHYLTRANSFERASE SMYD"/>
    <property type="match status" value="1"/>
</dbReference>
<dbReference type="InterPro" id="IPR001214">
    <property type="entry name" value="SET_dom"/>
</dbReference>
<dbReference type="InterPro" id="IPR046341">
    <property type="entry name" value="SET_dom_sf"/>
</dbReference>
<dbReference type="Pfam" id="PF00856">
    <property type="entry name" value="SET"/>
    <property type="match status" value="1"/>
</dbReference>
<evidence type="ECO:0000259" key="2">
    <source>
        <dbReference type="PROSITE" id="PS50280"/>
    </source>
</evidence>
<dbReference type="Gene3D" id="1.25.40.10">
    <property type="entry name" value="Tetratricopeptide repeat domain"/>
    <property type="match status" value="1"/>
</dbReference>
<dbReference type="Gene3D" id="2.170.270.10">
    <property type="entry name" value="SET domain"/>
    <property type="match status" value="1"/>
</dbReference>
<protein>
    <submittedName>
        <fullName evidence="3">Apical complex lysine methyltransferase</fullName>
    </submittedName>
</protein>
<evidence type="ECO:0000313" key="4">
    <source>
        <dbReference type="Proteomes" id="UP000823046"/>
    </source>
</evidence>
<gene>
    <name evidence="3" type="ORF">IE077_002961</name>
</gene>
<dbReference type="Proteomes" id="UP000823046">
    <property type="component" value="Unassembled WGS sequence"/>
</dbReference>
<accession>A0ABQ7J9H2</accession>
<feature type="compositionally biased region" description="Polar residues" evidence="1">
    <location>
        <begin position="208"/>
        <end position="231"/>
    </location>
</feature>
<organism evidence="3 4">
    <name type="scientific">Cardiosporidium cionae</name>
    <dbReference type="NCBI Taxonomy" id="476202"/>
    <lineage>
        <taxon>Eukaryota</taxon>
        <taxon>Sar</taxon>
        <taxon>Alveolata</taxon>
        <taxon>Apicomplexa</taxon>
        <taxon>Aconoidasida</taxon>
        <taxon>Nephromycida</taxon>
        <taxon>Cardiosporidium</taxon>
    </lineage>
</organism>
<dbReference type="InterPro" id="IPR011990">
    <property type="entry name" value="TPR-like_helical_dom_sf"/>
</dbReference>
<dbReference type="InterPro" id="IPR050869">
    <property type="entry name" value="H3K4_H4K5_MeTrfase"/>
</dbReference>
<keyword evidence="3" id="KW-0808">Transferase</keyword>
<feature type="region of interest" description="Disordered" evidence="1">
    <location>
        <begin position="182"/>
        <end position="231"/>
    </location>
</feature>
<keyword evidence="4" id="KW-1185">Reference proteome</keyword>
<name>A0ABQ7J9H2_9APIC</name>
<dbReference type="SUPFAM" id="SSF82199">
    <property type="entry name" value="SET domain"/>
    <property type="match status" value="1"/>
</dbReference>
<feature type="domain" description="SET" evidence="2">
    <location>
        <begin position="253"/>
        <end position="433"/>
    </location>
</feature>
<dbReference type="CDD" id="cd20071">
    <property type="entry name" value="SET_SMYD"/>
    <property type="match status" value="1"/>
</dbReference>
<dbReference type="GO" id="GO:0008168">
    <property type="term" value="F:methyltransferase activity"/>
    <property type="evidence" value="ECO:0007669"/>
    <property type="project" value="UniProtKB-KW"/>
</dbReference>
<sequence>MFHRKGSRINNEDISTFSAGDGSCHFPFAAEEWATQLSEDELLMKKEDEAILETDAGRIVKDKTYDQNAHLGAKESVIEETNGPDMDSMYWWHNQKQYFLQKNGMDRHKLDLEHLISKEEIHRNKIGSKNDLRAPVEAAEVSINPTNPGDGNLASITAAEAELPIEAYEEDEGVWEYEYAEEDSVAEEEAEVIDEEEPEENEEAEINYTNEPSESSLASDNESGENSANADIESGTNIEDAVLRPYTLDEIESLVEIRHTTEKGRCLFAKHDFPPGSIVLVELPVLVAIPSLNYDLWYRLVEIHDAEELQLPPIWHLAAICSLTMLDETKKNICLDKWVPEEDTSVANDVKRVLSDLQLDFPPHIYGRMLKAWRYNSFGHHTEKDGLVLYNRISMMAHSCLSTACWHFGADDAFILRARVNLAADEELTISYIGDEDLFKSTDVRREKLSGWLFCCACKLCEAPVDVARGFRCSTCLIGTVFLKMEPSDEIYPSACTVCQSYPSSDTISDYISYESESVQQVMAIDTSDIQYAETCLDKIKEMFSQHWLLFTLHTILFEGNRDAENWDRAVDHQKERISFVTKVMPLSSYTLAWLFEEMGDLIANKIDVDLENLGPDYMPPISRHHKMFICHNYENAAALLQIICGENHEYRRAALEKGQRVMSLPTL</sequence>
<dbReference type="EMBL" id="JADAQX010000333">
    <property type="protein sequence ID" value="KAF8820658.1"/>
    <property type="molecule type" value="Genomic_DNA"/>
</dbReference>
<evidence type="ECO:0000313" key="3">
    <source>
        <dbReference type="EMBL" id="KAF8820658.1"/>
    </source>
</evidence>